<evidence type="ECO:0000256" key="4">
    <source>
        <dbReference type="SAM" id="Phobius"/>
    </source>
</evidence>
<sequence>MAPQLPATAPITLTVRTTLSAFPTSTPTTTPSSTTESSSTLLSTTSSAPLPPIPTVTPSAEDTTVPIPTISVSDDAVSTALGNTGALREGGISQGAVAAIVVVVVLVLAASALLLVRFFYRRSRASKRPISGMVESALPSEKKHPLWLNLRGNAQRESAFTTVAPPSTQQPMAMASSGGIYPSQSYQPEQQAPIQQPWSAKPSVQIPGATSVMEPSPTALYPQPSNGTPATVLKTFVPTLPDELAITSGERIIVIESFDDGWAQVRRSGAKESGVVPLECLDIDSASLIQSGQSVIMSPRY</sequence>
<dbReference type="SUPFAM" id="SSF50044">
    <property type="entry name" value="SH3-domain"/>
    <property type="match status" value="1"/>
</dbReference>
<gene>
    <name evidence="6" type="ORF">BDV98DRAFT_557505</name>
</gene>
<evidence type="ECO:0000313" key="7">
    <source>
        <dbReference type="Proteomes" id="UP000305067"/>
    </source>
</evidence>
<keyword evidence="1 2" id="KW-0728">SH3 domain</keyword>
<dbReference type="EMBL" id="ML178814">
    <property type="protein sequence ID" value="TFL07243.1"/>
    <property type="molecule type" value="Genomic_DNA"/>
</dbReference>
<organism evidence="6 7">
    <name type="scientific">Pterulicium gracile</name>
    <dbReference type="NCBI Taxonomy" id="1884261"/>
    <lineage>
        <taxon>Eukaryota</taxon>
        <taxon>Fungi</taxon>
        <taxon>Dikarya</taxon>
        <taxon>Basidiomycota</taxon>
        <taxon>Agaricomycotina</taxon>
        <taxon>Agaricomycetes</taxon>
        <taxon>Agaricomycetidae</taxon>
        <taxon>Agaricales</taxon>
        <taxon>Pleurotineae</taxon>
        <taxon>Pterulaceae</taxon>
        <taxon>Pterulicium</taxon>
    </lineage>
</organism>
<evidence type="ECO:0000259" key="5">
    <source>
        <dbReference type="PROSITE" id="PS50002"/>
    </source>
</evidence>
<dbReference type="PROSITE" id="PS50002">
    <property type="entry name" value="SH3"/>
    <property type="match status" value="1"/>
</dbReference>
<dbReference type="InterPro" id="IPR036028">
    <property type="entry name" value="SH3-like_dom_sf"/>
</dbReference>
<accession>A0A5C3QYZ3</accession>
<dbReference type="Proteomes" id="UP000305067">
    <property type="component" value="Unassembled WGS sequence"/>
</dbReference>
<feature type="domain" description="SH3" evidence="5">
    <location>
        <begin position="225"/>
        <end position="286"/>
    </location>
</feature>
<evidence type="ECO:0000313" key="6">
    <source>
        <dbReference type="EMBL" id="TFL07243.1"/>
    </source>
</evidence>
<dbReference type="STRING" id="1884261.A0A5C3QYZ3"/>
<evidence type="ECO:0000256" key="1">
    <source>
        <dbReference type="ARBA" id="ARBA00022443"/>
    </source>
</evidence>
<dbReference type="SMART" id="SM00326">
    <property type="entry name" value="SH3"/>
    <property type="match status" value="1"/>
</dbReference>
<feature type="transmembrane region" description="Helical" evidence="4">
    <location>
        <begin position="96"/>
        <end position="120"/>
    </location>
</feature>
<keyword evidence="4" id="KW-1133">Transmembrane helix</keyword>
<reference evidence="6 7" key="1">
    <citation type="journal article" date="2019" name="Nat. Ecol. Evol.">
        <title>Megaphylogeny resolves global patterns of mushroom evolution.</title>
        <authorList>
            <person name="Varga T."/>
            <person name="Krizsan K."/>
            <person name="Foldi C."/>
            <person name="Dima B."/>
            <person name="Sanchez-Garcia M."/>
            <person name="Sanchez-Ramirez S."/>
            <person name="Szollosi G.J."/>
            <person name="Szarkandi J.G."/>
            <person name="Papp V."/>
            <person name="Albert L."/>
            <person name="Andreopoulos W."/>
            <person name="Angelini C."/>
            <person name="Antonin V."/>
            <person name="Barry K.W."/>
            <person name="Bougher N.L."/>
            <person name="Buchanan P."/>
            <person name="Buyck B."/>
            <person name="Bense V."/>
            <person name="Catcheside P."/>
            <person name="Chovatia M."/>
            <person name="Cooper J."/>
            <person name="Damon W."/>
            <person name="Desjardin D."/>
            <person name="Finy P."/>
            <person name="Geml J."/>
            <person name="Haridas S."/>
            <person name="Hughes K."/>
            <person name="Justo A."/>
            <person name="Karasinski D."/>
            <person name="Kautmanova I."/>
            <person name="Kiss B."/>
            <person name="Kocsube S."/>
            <person name="Kotiranta H."/>
            <person name="LaButti K.M."/>
            <person name="Lechner B.E."/>
            <person name="Liimatainen K."/>
            <person name="Lipzen A."/>
            <person name="Lukacs Z."/>
            <person name="Mihaltcheva S."/>
            <person name="Morgado L.N."/>
            <person name="Niskanen T."/>
            <person name="Noordeloos M.E."/>
            <person name="Ohm R.A."/>
            <person name="Ortiz-Santana B."/>
            <person name="Ovrebo C."/>
            <person name="Racz N."/>
            <person name="Riley R."/>
            <person name="Savchenko A."/>
            <person name="Shiryaev A."/>
            <person name="Soop K."/>
            <person name="Spirin V."/>
            <person name="Szebenyi C."/>
            <person name="Tomsovsky M."/>
            <person name="Tulloss R.E."/>
            <person name="Uehling J."/>
            <person name="Grigoriev I.V."/>
            <person name="Vagvolgyi C."/>
            <person name="Papp T."/>
            <person name="Martin F.M."/>
            <person name="Miettinen O."/>
            <person name="Hibbett D.S."/>
            <person name="Nagy L.G."/>
        </authorList>
    </citation>
    <scope>NUCLEOTIDE SEQUENCE [LARGE SCALE GENOMIC DNA]</scope>
    <source>
        <strain evidence="6 7">CBS 309.79</strain>
    </source>
</reference>
<dbReference type="InterPro" id="IPR001452">
    <property type="entry name" value="SH3_domain"/>
</dbReference>
<dbReference type="Pfam" id="PF00018">
    <property type="entry name" value="SH3_1"/>
    <property type="match status" value="1"/>
</dbReference>
<feature type="compositionally biased region" description="Low complexity" evidence="3">
    <location>
        <begin position="20"/>
        <end position="48"/>
    </location>
</feature>
<protein>
    <recommendedName>
        <fullName evidence="5">SH3 domain-containing protein</fullName>
    </recommendedName>
</protein>
<dbReference type="AlphaFoldDB" id="A0A5C3QYZ3"/>
<evidence type="ECO:0000256" key="3">
    <source>
        <dbReference type="SAM" id="MobiDB-lite"/>
    </source>
</evidence>
<feature type="region of interest" description="Disordered" evidence="3">
    <location>
        <begin position="191"/>
        <end position="226"/>
    </location>
</feature>
<keyword evidence="4" id="KW-0812">Transmembrane</keyword>
<keyword evidence="4" id="KW-0472">Membrane</keyword>
<proteinExistence type="predicted"/>
<dbReference type="OrthoDB" id="5340910at2759"/>
<name>A0A5C3QYZ3_9AGAR</name>
<dbReference type="Gene3D" id="2.30.30.40">
    <property type="entry name" value="SH3 Domains"/>
    <property type="match status" value="1"/>
</dbReference>
<keyword evidence="7" id="KW-1185">Reference proteome</keyword>
<feature type="region of interest" description="Disordered" evidence="3">
    <location>
        <begin position="20"/>
        <end position="66"/>
    </location>
</feature>
<evidence type="ECO:0000256" key="2">
    <source>
        <dbReference type="PROSITE-ProRule" id="PRU00192"/>
    </source>
</evidence>